<accession>A0A1J1HYX4</accession>
<dbReference type="AlphaFoldDB" id="A0A1J1HYX4"/>
<evidence type="ECO:0000313" key="2">
    <source>
        <dbReference type="Proteomes" id="UP000183832"/>
    </source>
</evidence>
<organism evidence="1 2">
    <name type="scientific">Clunio marinus</name>
    <dbReference type="NCBI Taxonomy" id="568069"/>
    <lineage>
        <taxon>Eukaryota</taxon>
        <taxon>Metazoa</taxon>
        <taxon>Ecdysozoa</taxon>
        <taxon>Arthropoda</taxon>
        <taxon>Hexapoda</taxon>
        <taxon>Insecta</taxon>
        <taxon>Pterygota</taxon>
        <taxon>Neoptera</taxon>
        <taxon>Endopterygota</taxon>
        <taxon>Diptera</taxon>
        <taxon>Nematocera</taxon>
        <taxon>Chironomoidea</taxon>
        <taxon>Chironomidae</taxon>
        <taxon>Clunio</taxon>
    </lineage>
</organism>
<gene>
    <name evidence="1" type="ORF">CLUMA_CG006773</name>
</gene>
<keyword evidence="2" id="KW-1185">Reference proteome</keyword>
<sequence>MSIMSMKNLFYKSSSKRSKTCHQFMMCEGETSQIDLIVSYVEGSCIDILPDILEVRLQLFVTYFFISFIVKLSSLICDPNVFLKETENHSNILVYVATFYPEKGDKCSHVLSHMS</sequence>
<dbReference type="EMBL" id="CVRI01000037">
    <property type="protein sequence ID" value="CRK93229.1"/>
    <property type="molecule type" value="Genomic_DNA"/>
</dbReference>
<proteinExistence type="predicted"/>
<protein>
    <submittedName>
        <fullName evidence="1">CLUMA_CG006773, isoform A</fullName>
    </submittedName>
</protein>
<evidence type="ECO:0000313" key="1">
    <source>
        <dbReference type="EMBL" id="CRK93229.1"/>
    </source>
</evidence>
<name>A0A1J1HYX4_9DIPT</name>
<reference evidence="1 2" key="1">
    <citation type="submission" date="2015-04" db="EMBL/GenBank/DDBJ databases">
        <authorList>
            <person name="Syromyatnikov M.Y."/>
            <person name="Popov V.N."/>
        </authorList>
    </citation>
    <scope>NUCLEOTIDE SEQUENCE [LARGE SCALE GENOMIC DNA]</scope>
</reference>
<dbReference type="Proteomes" id="UP000183832">
    <property type="component" value="Unassembled WGS sequence"/>
</dbReference>